<dbReference type="Proteomes" id="UP001595997">
    <property type="component" value="Unassembled WGS sequence"/>
</dbReference>
<evidence type="ECO:0000313" key="2">
    <source>
        <dbReference type="Proteomes" id="UP001595997"/>
    </source>
</evidence>
<evidence type="ECO:0000313" key="1">
    <source>
        <dbReference type="EMBL" id="MFC4494054.1"/>
    </source>
</evidence>
<proteinExistence type="predicted"/>
<accession>A0ABV9A295</accession>
<organism evidence="1 2">
    <name type="scientific">Streptomyces ovatisporus</name>
    <dbReference type="NCBI Taxonomy" id="1128682"/>
    <lineage>
        <taxon>Bacteria</taxon>
        <taxon>Bacillati</taxon>
        <taxon>Actinomycetota</taxon>
        <taxon>Actinomycetes</taxon>
        <taxon>Kitasatosporales</taxon>
        <taxon>Streptomycetaceae</taxon>
        <taxon>Streptomyces</taxon>
    </lineage>
</organism>
<reference evidence="2" key="1">
    <citation type="journal article" date="2019" name="Int. J. Syst. Evol. Microbiol.">
        <title>The Global Catalogue of Microorganisms (GCM) 10K type strain sequencing project: providing services to taxonomists for standard genome sequencing and annotation.</title>
        <authorList>
            <consortium name="The Broad Institute Genomics Platform"/>
            <consortium name="The Broad Institute Genome Sequencing Center for Infectious Disease"/>
            <person name="Wu L."/>
            <person name="Ma J."/>
        </authorList>
    </citation>
    <scope>NUCLEOTIDE SEQUENCE [LARGE SCALE GENOMIC DNA]</scope>
    <source>
        <strain evidence="2">CGMCC 4.7357</strain>
    </source>
</reference>
<keyword evidence="2" id="KW-1185">Reference proteome</keyword>
<protein>
    <recommendedName>
        <fullName evidence="3">PD-(D/E)XK endonuclease-like domain-containing protein</fullName>
    </recommendedName>
</protein>
<dbReference type="RefSeq" id="WP_386444313.1">
    <property type="nucleotide sequence ID" value="NZ_JBHSFH010000004.1"/>
</dbReference>
<dbReference type="EMBL" id="JBHSFH010000004">
    <property type="protein sequence ID" value="MFC4494054.1"/>
    <property type="molecule type" value="Genomic_DNA"/>
</dbReference>
<name>A0ABV9A295_9ACTN</name>
<evidence type="ECO:0008006" key="3">
    <source>
        <dbReference type="Google" id="ProtNLM"/>
    </source>
</evidence>
<comment type="caution">
    <text evidence="1">The sequence shown here is derived from an EMBL/GenBank/DDBJ whole genome shotgun (WGS) entry which is preliminary data.</text>
</comment>
<sequence length="294" mass="32445">MGTVSTTFIGGSRFYQSPDDHSITVPGVTSVLNMFPKGFLGPWNAKLAAELAADMTTEGDLQRMVKRDREGAVTYVKDAAKRYTKQAAEKGSEAHDLFERMIRGEELGPVSTLMEPYVKHFDEFLSAVQPELVSAEDVAWSDTHGYAGSYDAELLVKVDPETGKLDQQGEAIRLMSDWKTGKNTYPDVALQLSAYAYADRVISPDGSTRPMPTFDGGLVVHVTSEKWAAKPARVNEELHGVFLSALAFFHTVRQWEGEGWGRSRISGMKDDVIGKPIAKNAPKRRVTGTERRAK</sequence>
<gene>
    <name evidence="1" type="ORF">ACFPA8_07900</name>
</gene>